<name>A0A2S6NFY0_9HYPH</name>
<evidence type="ECO:0000313" key="1">
    <source>
        <dbReference type="EMBL" id="PPQ33555.1"/>
    </source>
</evidence>
<accession>A0A2S6NFY0</accession>
<dbReference type="Pfam" id="PF13489">
    <property type="entry name" value="Methyltransf_23"/>
    <property type="match status" value="1"/>
</dbReference>
<gene>
    <name evidence="1" type="ORF">CCR94_01520</name>
</gene>
<dbReference type="AlphaFoldDB" id="A0A2S6NFY0"/>
<dbReference type="InterPro" id="IPR029063">
    <property type="entry name" value="SAM-dependent_MTases_sf"/>
</dbReference>
<dbReference type="EMBL" id="NHSJ01000018">
    <property type="protein sequence ID" value="PPQ33555.1"/>
    <property type="molecule type" value="Genomic_DNA"/>
</dbReference>
<comment type="caution">
    <text evidence="1">The sequence shown here is derived from an EMBL/GenBank/DDBJ whole genome shotgun (WGS) entry which is preliminary data.</text>
</comment>
<dbReference type="CDD" id="cd02440">
    <property type="entry name" value="AdoMet_MTases"/>
    <property type="match status" value="1"/>
</dbReference>
<dbReference type="Gene3D" id="3.40.50.150">
    <property type="entry name" value="Vaccinia Virus protein VP39"/>
    <property type="match status" value="1"/>
</dbReference>
<keyword evidence="2" id="KW-1185">Reference proteome</keyword>
<evidence type="ECO:0000313" key="2">
    <source>
        <dbReference type="Proteomes" id="UP000239089"/>
    </source>
</evidence>
<reference evidence="1 2" key="1">
    <citation type="journal article" date="2018" name="Arch. Microbiol.">
        <title>New insights into the metabolic potential of the phototrophic purple bacterium Rhodopila globiformis DSM 161(T) from its draft genome sequence and evidence for a vanadium-dependent nitrogenase.</title>
        <authorList>
            <person name="Imhoff J.F."/>
            <person name="Rahn T."/>
            <person name="Kunzel S."/>
            <person name="Neulinger S.C."/>
        </authorList>
    </citation>
    <scope>NUCLEOTIDE SEQUENCE [LARGE SCALE GENOMIC DNA]</scope>
    <source>
        <strain evidence="1 2">DSM 16996</strain>
    </source>
</reference>
<sequence>MADAAYSDGSKRMSMENKAVWAAGIDDELAFWTHWIATRGGQWPDDFAMRCDPAAPLQDEIARYLPHPAPSPLSLLDVGAGPMTYVGKVFGATAIDLTAVDALGDAYARLDFPPGLPLVRTKTCDSEALSRLFPSNRFDVVFSRNALDHGYDPMQAILEMIAVAKPGGLVITLNWCNEAMRENWRGFHQWNFCVEQGRFIIADRTRRFLVNEAVQDLVDIAHLSAEDSGVVHCVMRKRTPR</sequence>
<dbReference type="SUPFAM" id="SSF53335">
    <property type="entry name" value="S-adenosyl-L-methionine-dependent methyltransferases"/>
    <property type="match status" value="1"/>
</dbReference>
<organism evidence="1 2">
    <name type="scientific">Rhodoblastus sphagnicola</name>
    <dbReference type="NCBI Taxonomy" id="333368"/>
    <lineage>
        <taxon>Bacteria</taxon>
        <taxon>Pseudomonadati</taxon>
        <taxon>Pseudomonadota</taxon>
        <taxon>Alphaproteobacteria</taxon>
        <taxon>Hyphomicrobiales</taxon>
        <taxon>Rhodoblastaceae</taxon>
        <taxon>Rhodoblastus</taxon>
    </lineage>
</organism>
<protein>
    <submittedName>
        <fullName evidence="1">Uncharacterized protein</fullName>
    </submittedName>
</protein>
<dbReference type="Proteomes" id="UP000239089">
    <property type="component" value="Unassembled WGS sequence"/>
</dbReference>
<proteinExistence type="predicted"/>